<dbReference type="SMART" id="SM00091">
    <property type="entry name" value="PAS"/>
    <property type="match status" value="3"/>
</dbReference>
<name>A0ABD4TJ96_9EURY</name>
<feature type="domain" description="PAS" evidence="2">
    <location>
        <begin position="414"/>
        <end position="484"/>
    </location>
</feature>
<dbReference type="PROSITE" id="PS50109">
    <property type="entry name" value="HIS_KIN"/>
    <property type="match status" value="1"/>
</dbReference>
<feature type="domain" description="PAC" evidence="3">
    <location>
        <begin position="361"/>
        <end position="413"/>
    </location>
</feature>
<dbReference type="Pfam" id="PF13426">
    <property type="entry name" value="PAS_9"/>
    <property type="match status" value="1"/>
</dbReference>
<evidence type="ECO:0000259" key="1">
    <source>
        <dbReference type="PROSITE" id="PS50109"/>
    </source>
</evidence>
<dbReference type="InterPro" id="IPR001610">
    <property type="entry name" value="PAC"/>
</dbReference>
<dbReference type="InterPro" id="IPR052155">
    <property type="entry name" value="Biofilm_reg_signaling"/>
</dbReference>
<gene>
    <name evidence="4" type="ORF">DIC75_12070</name>
</gene>
<feature type="domain" description="PAS" evidence="2">
    <location>
        <begin position="282"/>
        <end position="316"/>
    </location>
</feature>
<dbReference type="PROSITE" id="PS50113">
    <property type="entry name" value="PAC"/>
    <property type="match status" value="2"/>
</dbReference>
<dbReference type="SUPFAM" id="SSF55874">
    <property type="entry name" value="ATPase domain of HSP90 chaperone/DNA topoisomerase II/histidine kinase"/>
    <property type="match status" value="1"/>
</dbReference>
<evidence type="ECO:0000259" key="3">
    <source>
        <dbReference type="PROSITE" id="PS50113"/>
    </source>
</evidence>
<dbReference type="InterPro" id="IPR004358">
    <property type="entry name" value="Sig_transdc_His_kin-like_C"/>
</dbReference>
<comment type="caution">
    <text evidence="4">The sequence shown here is derived from an EMBL/GenBank/DDBJ whole genome shotgun (WGS) entry which is preliminary data.</text>
</comment>
<dbReference type="EMBL" id="QFDM01000003">
    <property type="protein sequence ID" value="MCM2467029.1"/>
    <property type="molecule type" value="Genomic_DNA"/>
</dbReference>
<feature type="domain" description="PAC" evidence="3">
    <location>
        <begin position="488"/>
        <end position="540"/>
    </location>
</feature>
<dbReference type="NCBIfam" id="TIGR00229">
    <property type="entry name" value="sensory_box"/>
    <property type="match status" value="3"/>
</dbReference>
<dbReference type="InterPro" id="IPR013656">
    <property type="entry name" value="PAS_4"/>
</dbReference>
<dbReference type="InterPro" id="IPR003594">
    <property type="entry name" value="HATPase_dom"/>
</dbReference>
<dbReference type="SUPFAM" id="SSF55785">
    <property type="entry name" value="PYP-like sensor domain (PAS domain)"/>
    <property type="match status" value="3"/>
</dbReference>
<dbReference type="Pfam" id="PF02518">
    <property type="entry name" value="HATPase_c"/>
    <property type="match status" value="1"/>
</dbReference>
<dbReference type="InterPro" id="IPR005467">
    <property type="entry name" value="His_kinase_dom"/>
</dbReference>
<dbReference type="Pfam" id="PF08448">
    <property type="entry name" value="PAS_4"/>
    <property type="match status" value="1"/>
</dbReference>
<evidence type="ECO:0000313" key="4">
    <source>
        <dbReference type="EMBL" id="MCM2467029.1"/>
    </source>
</evidence>
<reference evidence="4 5" key="1">
    <citation type="submission" date="2018-05" db="EMBL/GenBank/DDBJ databases">
        <title>Isolation and characterization of genus Methanoculleus species and their viruses from deep sea marine sediment offshore southwestern Taiwan.</title>
        <authorList>
            <person name="Wei W.-H."/>
            <person name="Chen W.-C."/>
            <person name="Lai M.-C."/>
            <person name="Chen S.-C."/>
        </authorList>
    </citation>
    <scope>NUCLEOTIDE SEQUENCE [LARGE SCALE GENOMIC DNA]</scope>
    <source>
        <strain evidence="4 5">CWC-02</strain>
    </source>
</reference>
<evidence type="ECO:0000313" key="5">
    <source>
        <dbReference type="Proteomes" id="UP001523230"/>
    </source>
</evidence>
<dbReference type="PROSITE" id="PS50112">
    <property type="entry name" value="PAS"/>
    <property type="match status" value="2"/>
</dbReference>
<feature type="domain" description="Histidine kinase" evidence="1">
    <location>
        <begin position="1"/>
        <end position="74"/>
    </location>
</feature>
<keyword evidence="5" id="KW-1185">Reference proteome</keyword>
<dbReference type="Proteomes" id="UP001523230">
    <property type="component" value="Unassembled WGS sequence"/>
</dbReference>
<sequence>MTVAGSGPGVPDENRELILCRFERRQEEGSGKGPGLYITKTLIERYGGRIRAEDRVSSRPEEGATFRLTLQKSDCTDGGTQESRRADRMIDTTLDYRIEQIHRDLRNLFLSTDTAARHEVLSRLTAGIDELALMNRKQAKENRELRMKGERIERERDAVLEAVIQRVLIYDNEGRIIQANWAAIEGFEQNPIGMTGEELIRRTGLRTGDGRAASVEDLPSTRALQGEKVVAERMDAVDRAGERHNILASASPLTHDGQTSGAVVVWQEITGQVRTIRMLEEEKARLRVIIDSAPEAILVVDAQARIRLANRAAEEIHARPIPEGEDYAAYCAMMVCDTDGNPCKPDDLPLARAVKHGEAVTARERTIILPGGRRREILMNAAPIMNDSGEILGAVGVFQDITGREEAERALRDSEERFRGVFERAGIGIALVDTTGKFLRVNPAFQRFLGYPAHEMQGQNIGDFVHPEDLDSASLHFQETLAGKHDEDHLEKRYIGKDGRTVWGRLATTLLRDSQGRIRFVIGMIEDITGRKENEALRKRAFEQIEHNMEQFAILGDHVRHPLQVLLARADLMEDKETAEKIREQVLRINARVRQLDRGWIESREIREFLRRNELV</sequence>
<dbReference type="SMART" id="SM00086">
    <property type="entry name" value="PAC"/>
    <property type="match status" value="2"/>
</dbReference>
<dbReference type="PANTHER" id="PTHR44757">
    <property type="entry name" value="DIGUANYLATE CYCLASE DGCP"/>
    <property type="match status" value="1"/>
</dbReference>
<dbReference type="CDD" id="cd00130">
    <property type="entry name" value="PAS"/>
    <property type="match status" value="2"/>
</dbReference>
<protein>
    <recommendedName>
        <fullName evidence="6">Histidine kinase</fullName>
    </recommendedName>
</protein>
<organism evidence="4 5">
    <name type="scientific">Methanoculleus oceani</name>
    <dbReference type="NCBI Taxonomy" id="2184756"/>
    <lineage>
        <taxon>Archaea</taxon>
        <taxon>Methanobacteriati</taxon>
        <taxon>Methanobacteriota</taxon>
        <taxon>Stenosarchaea group</taxon>
        <taxon>Methanomicrobia</taxon>
        <taxon>Methanomicrobiales</taxon>
        <taxon>Methanomicrobiaceae</taxon>
        <taxon>Methanoculleus</taxon>
    </lineage>
</organism>
<dbReference type="PANTHER" id="PTHR44757:SF2">
    <property type="entry name" value="BIOFILM ARCHITECTURE MAINTENANCE PROTEIN MBAA"/>
    <property type="match status" value="1"/>
</dbReference>
<dbReference type="InterPro" id="IPR036890">
    <property type="entry name" value="HATPase_C_sf"/>
</dbReference>
<evidence type="ECO:0000259" key="2">
    <source>
        <dbReference type="PROSITE" id="PS50112"/>
    </source>
</evidence>
<dbReference type="InterPro" id="IPR035965">
    <property type="entry name" value="PAS-like_dom_sf"/>
</dbReference>
<dbReference type="PRINTS" id="PR00344">
    <property type="entry name" value="BCTRLSENSOR"/>
</dbReference>
<accession>A0ABD4TJ96</accession>
<dbReference type="InterPro" id="IPR000700">
    <property type="entry name" value="PAS-assoc_C"/>
</dbReference>
<evidence type="ECO:0008006" key="6">
    <source>
        <dbReference type="Google" id="ProtNLM"/>
    </source>
</evidence>
<dbReference type="InterPro" id="IPR000014">
    <property type="entry name" value="PAS"/>
</dbReference>
<dbReference type="Pfam" id="PF00989">
    <property type="entry name" value="PAS"/>
    <property type="match status" value="1"/>
</dbReference>
<dbReference type="Gene3D" id="3.30.565.10">
    <property type="entry name" value="Histidine kinase-like ATPase, C-terminal domain"/>
    <property type="match status" value="1"/>
</dbReference>
<dbReference type="InterPro" id="IPR013767">
    <property type="entry name" value="PAS_fold"/>
</dbReference>
<dbReference type="AlphaFoldDB" id="A0ABD4TJ96"/>
<proteinExistence type="predicted"/>
<dbReference type="Gene3D" id="3.30.450.20">
    <property type="entry name" value="PAS domain"/>
    <property type="match status" value="3"/>
</dbReference>